<name>A0A699L0R6_TANCI</name>
<proteinExistence type="inferred from homology"/>
<accession>A0A699L0R6</accession>
<dbReference type="GO" id="GO:0006310">
    <property type="term" value="P:DNA recombination"/>
    <property type="evidence" value="ECO:0007669"/>
    <property type="project" value="UniProtKB-KW"/>
</dbReference>
<comment type="similarity">
    <text evidence="1">Belongs to the helicase family.</text>
</comment>
<dbReference type="GO" id="GO:0043139">
    <property type="term" value="F:5'-3' DNA helicase activity"/>
    <property type="evidence" value="ECO:0007669"/>
    <property type="project" value="UniProtKB-EC"/>
</dbReference>
<evidence type="ECO:0000259" key="2">
    <source>
        <dbReference type="Pfam" id="PF05970"/>
    </source>
</evidence>
<comment type="cofactor">
    <cofactor evidence="1">
        <name>Mg(2+)</name>
        <dbReference type="ChEBI" id="CHEBI:18420"/>
    </cofactor>
</comment>
<dbReference type="GO" id="GO:0016787">
    <property type="term" value="F:hydrolase activity"/>
    <property type="evidence" value="ECO:0007669"/>
    <property type="project" value="UniProtKB-KW"/>
</dbReference>
<keyword evidence="1" id="KW-0227">DNA damage</keyword>
<keyword evidence="1" id="KW-0378">Hydrolase</keyword>
<dbReference type="PANTHER" id="PTHR10492">
    <property type="match status" value="1"/>
</dbReference>
<dbReference type="AlphaFoldDB" id="A0A699L0R6"/>
<organism evidence="3">
    <name type="scientific">Tanacetum cinerariifolium</name>
    <name type="common">Dalmatian daisy</name>
    <name type="synonym">Chrysanthemum cinerariifolium</name>
    <dbReference type="NCBI Taxonomy" id="118510"/>
    <lineage>
        <taxon>Eukaryota</taxon>
        <taxon>Viridiplantae</taxon>
        <taxon>Streptophyta</taxon>
        <taxon>Embryophyta</taxon>
        <taxon>Tracheophyta</taxon>
        <taxon>Spermatophyta</taxon>
        <taxon>Magnoliopsida</taxon>
        <taxon>eudicotyledons</taxon>
        <taxon>Gunneridae</taxon>
        <taxon>Pentapetalae</taxon>
        <taxon>asterids</taxon>
        <taxon>campanulids</taxon>
        <taxon>Asterales</taxon>
        <taxon>Asteraceae</taxon>
        <taxon>Asteroideae</taxon>
        <taxon>Anthemideae</taxon>
        <taxon>Anthemidinae</taxon>
        <taxon>Tanacetum</taxon>
    </lineage>
</organism>
<keyword evidence="1" id="KW-0347">Helicase</keyword>
<keyword evidence="1" id="KW-0067">ATP-binding</keyword>
<keyword evidence="1" id="KW-0547">Nucleotide-binding</keyword>
<dbReference type="GO" id="GO:0006281">
    <property type="term" value="P:DNA repair"/>
    <property type="evidence" value="ECO:0007669"/>
    <property type="project" value="UniProtKB-KW"/>
</dbReference>
<dbReference type="GO" id="GO:0000723">
    <property type="term" value="P:telomere maintenance"/>
    <property type="evidence" value="ECO:0007669"/>
    <property type="project" value="InterPro"/>
</dbReference>
<dbReference type="InterPro" id="IPR010285">
    <property type="entry name" value="DNA_helicase_pif1-like_DEAD"/>
</dbReference>
<evidence type="ECO:0000313" key="3">
    <source>
        <dbReference type="EMBL" id="GFB18334.1"/>
    </source>
</evidence>
<feature type="domain" description="DNA helicase Pif1-like DEAD-box helicase" evidence="2">
    <location>
        <begin position="13"/>
        <end position="90"/>
    </location>
</feature>
<keyword evidence="1" id="KW-0233">DNA recombination</keyword>
<comment type="caution">
    <text evidence="3">The sequence shown here is derived from an EMBL/GenBank/DDBJ whole genome shotgun (WGS) entry which is preliminary data.</text>
</comment>
<evidence type="ECO:0000256" key="1">
    <source>
        <dbReference type="RuleBase" id="RU363044"/>
    </source>
</evidence>
<comment type="catalytic activity">
    <reaction evidence="1">
        <text>ATP + H2O = ADP + phosphate + H(+)</text>
        <dbReference type="Rhea" id="RHEA:13065"/>
        <dbReference type="ChEBI" id="CHEBI:15377"/>
        <dbReference type="ChEBI" id="CHEBI:15378"/>
        <dbReference type="ChEBI" id="CHEBI:30616"/>
        <dbReference type="ChEBI" id="CHEBI:43474"/>
        <dbReference type="ChEBI" id="CHEBI:456216"/>
        <dbReference type="EC" id="5.6.2.3"/>
    </reaction>
</comment>
<dbReference type="EC" id="5.6.2.3" evidence="1"/>
<dbReference type="GO" id="GO:0005524">
    <property type="term" value="F:ATP binding"/>
    <property type="evidence" value="ECO:0007669"/>
    <property type="project" value="UniProtKB-KW"/>
</dbReference>
<feature type="non-terminal residue" evidence="3">
    <location>
        <position position="1"/>
    </location>
</feature>
<reference evidence="3" key="1">
    <citation type="journal article" date="2019" name="Sci. Rep.">
        <title>Draft genome of Tanacetum cinerariifolium, the natural source of mosquito coil.</title>
        <authorList>
            <person name="Yamashiro T."/>
            <person name="Shiraishi A."/>
            <person name="Satake H."/>
            <person name="Nakayama K."/>
        </authorList>
    </citation>
    <scope>NUCLEOTIDE SEQUENCE</scope>
</reference>
<gene>
    <name evidence="3" type="ORF">Tci_690305</name>
</gene>
<dbReference type="PANTHER" id="PTHR10492:SF57">
    <property type="entry name" value="ATP-DEPENDENT DNA HELICASE"/>
    <property type="match status" value="1"/>
</dbReference>
<keyword evidence="1" id="KW-0234">DNA repair</keyword>
<protein>
    <recommendedName>
        <fullName evidence="1">ATP-dependent DNA helicase</fullName>
        <ecNumber evidence="1">5.6.2.3</ecNumber>
    </recommendedName>
</protein>
<dbReference type="Pfam" id="PF05970">
    <property type="entry name" value="PIF1"/>
    <property type="match status" value="1"/>
</dbReference>
<dbReference type="EMBL" id="BKCJ010570130">
    <property type="protein sequence ID" value="GFB18334.1"/>
    <property type="molecule type" value="Genomic_DNA"/>
</dbReference>
<sequence>RNREDLFIQDYNLKVKIRKEDSACSCVFRIGIALLLLSGRRTTHSRFVIPLGLLENSTCGIKQNTHLAELMQEVQLIIWDEALMTQKYALKHWTRR</sequence>